<organism evidence="1 2">
    <name type="scientific">Prunus persica</name>
    <name type="common">Peach</name>
    <name type="synonym">Amygdalus persica</name>
    <dbReference type="NCBI Taxonomy" id="3760"/>
    <lineage>
        <taxon>Eukaryota</taxon>
        <taxon>Viridiplantae</taxon>
        <taxon>Streptophyta</taxon>
        <taxon>Embryophyta</taxon>
        <taxon>Tracheophyta</taxon>
        <taxon>Spermatophyta</taxon>
        <taxon>Magnoliopsida</taxon>
        <taxon>eudicotyledons</taxon>
        <taxon>Gunneridae</taxon>
        <taxon>Pentapetalae</taxon>
        <taxon>rosids</taxon>
        <taxon>fabids</taxon>
        <taxon>Rosales</taxon>
        <taxon>Rosaceae</taxon>
        <taxon>Amygdaloideae</taxon>
        <taxon>Amygdaleae</taxon>
        <taxon>Prunus</taxon>
    </lineage>
</organism>
<protein>
    <submittedName>
        <fullName evidence="1">Uncharacterized protein</fullName>
    </submittedName>
</protein>
<dbReference type="Gramene" id="ONI21525">
    <property type="protein sequence ID" value="ONI21525"/>
    <property type="gene ID" value="PRUPE_2G071600"/>
</dbReference>
<evidence type="ECO:0000313" key="2">
    <source>
        <dbReference type="Proteomes" id="UP000006882"/>
    </source>
</evidence>
<proteinExistence type="predicted"/>
<dbReference type="EMBL" id="CM007652">
    <property type="protein sequence ID" value="ONI21525.1"/>
    <property type="molecule type" value="Genomic_DNA"/>
</dbReference>
<evidence type="ECO:0000313" key="1">
    <source>
        <dbReference type="EMBL" id="ONI21525.1"/>
    </source>
</evidence>
<dbReference type="AlphaFoldDB" id="A0A251QFT1"/>
<sequence length="96" mass="11314">MHVITPLNRFGLHMHPSNQRPYSCCLNFLIYVPIIPHSQSHRGLSPLHCLSLSSFLSFPLHDRRDEANRAAFLQIQDRQLRTYSLRIEMGFRCRPR</sequence>
<reference evidence="1 2" key="1">
    <citation type="journal article" date="2013" name="Nat. Genet.">
        <title>The high-quality draft genome of peach (Prunus persica) identifies unique patterns of genetic diversity, domestication and genome evolution.</title>
        <authorList>
            <consortium name="International Peach Genome Initiative"/>
            <person name="Verde I."/>
            <person name="Abbott A.G."/>
            <person name="Scalabrin S."/>
            <person name="Jung S."/>
            <person name="Shu S."/>
            <person name="Marroni F."/>
            <person name="Zhebentyayeva T."/>
            <person name="Dettori M.T."/>
            <person name="Grimwood J."/>
            <person name="Cattonaro F."/>
            <person name="Zuccolo A."/>
            <person name="Rossini L."/>
            <person name="Jenkins J."/>
            <person name="Vendramin E."/>
            <person name="Meisel L.A."/>
            <person name="Decroocq V."/>
            <person name="Sosinski B."/>
            <person name="Prochnik S."/>
            <person name="Mitros T."/>
            <person name="Policriti A."/>
            <person name="Cipriani G."/>
            <person name="Dondini L."/>
            <person name="Ficklin S."/>
            <person name="Goodstein D.M."/>
            <person name="Xuan P."/>
            <person name="Del Fabbro C."/>
            <person name="Aramini V."/>
            <person name="Copetti D."/>
            <person name="Gonzalez S."/>
            <person name="Horner D.S."/>
            <person name="Falchi R."/>
            <person name="Lucas S."/>
            <person name="Mica E."/>
            <person name="Maldonado J."/>
            <person name="Lazzari B."/>
            <person name="Bielenberg D."/>
            <person name="Pirona R."/>
            <person name="Miculan M."/>
            <person name="Barakat A."/>
            <person name="Testolin R."/>
            <person name="Stella A."/>
            <person name="Tartarini S."/>
            <person name="Tonutti P."/>
            <person name="Arus P."/>
            <person name="Orellana A."/>
            <person name="Wells C."/>
            <person name="Main D."/>
            <person name="Vizzotto G."/>
            <person name="Silva H."/>
            <person name="Salamini F."/>
            <person name="Schmutz J."/>
            <person name="Morgante M."/>
            <person name="Rokhsar D.S."/>
        </authorList>
    </citation>
    <scope>NUCLEOTIDE SEQUENCE [LARGE SCALE GENOMIC DNA]</scope>
    <source>
        <strain evidence="2">cv. Nemared</strain>
    </source>
</reference>
<name>A0A251QFT1_PRUPE</name>
<accession>A0A251QFT1</accession>
<dbReference type="Proteomes" id="UP000006882">
    <property type="component" value="Chromosome G2"/>
</dbReference>
<keyword evidence="2" id="KW-1185">Reference proteome</keyword>
<gene>
    <name evidence="1" type="ORF">PRUPE_2G071600</name>
</gene>